<proteinExistence type="predicted"/>
<dbReference type="NCBIfam" id="TIGR01643">
    <property type="entry name" value="YD_repeat_2x"/>
    <property type="match status" value="2"/>
</dbReference>
<dbReference type="STRING" id="1330534.L323_11665"/>
<accession>U4R0F7</accession>
<evidence type="ECO:0000313" key="5">
    <source>
        <dbReference type="Proteomes" id="UP000016860"/>
    </source>
</evidence>
<organism evidence="4 5">
    <name type="scientific">Ruminiclostridium papyrosolvens C7</name>
    <dbReference type="NCBI Taxonomy" id="1330534"/>
    <lineage>
        <taxon>Bacteria</taxon>
        <taxon>Bacillati</taxon>
        <taxon>Bacillota</taxon>
        <taxon>Clostridia</taxon>
        <taxon>Eubacteriales</taxon>
        <taxon>Oscillospiraceae</taxon>
        <taxon>Ruminiclostridium</taxon>
    </lineage>
</organism>
<dbReference type="PANTHER" id="PTHR32305">
    <property type="match status" value="1"/>
</dbReference>
<evidence type="ECO:0000259" key="3">
    <source>
        <dbReference type="Pfam" id="PF25023"/>
    </source>
</evidence>
<keyword evidence="2" id="KW-0812">Transmembrane</keyword>
<dbReference type="Pfam" id="PF25023">
    <property type="entry name" value="TEN_YD-shell"/>
    <property type="match status" value="1"/>
</dbReference>
<sequence length="1840" mass="208491">MKLKTIFISIFSFTFILLSGFNLVFAEEIQDKSGEYNGLGYAQSILKEGITPPYSISNAYDEDIDTSTGAITLKQTDISLKGRNGLDFSLTRYYTQNNSTLYEPYATSSAVYGNVLAGYCVDTKVTVYTCVNGIVVSSYVASSDTLIANGYSDAQNVSSYYNSISDEYGSEYYSTRHQAYVYDVTSYSAGSPYAYYVQACTGYTYSNNLNNVTSNEKYSSLGVGWSFDLPYIENISGYLYLNYGSAGTWQIDFSSSAGQSHLKNYPLIDMKLNRDNQSYSNGQASSYYVLEQKDGRRTYFGNDGRLLGIKDRYNNEIKFQHDTSTTSYPIVNKIIDSVGREINISYTKSQVLVTVNDASNSANNRTVKYNKTTISGYSNDYVLDNVIDPLDRQTTYRYTINSAKVNLLSKSISSGITNQFACLTKVISPTSGETCYAYSKITKNCGTDGVMEAYKLSERFDSKNDGEKVKYRKLNYLYGNTGEYDGYPNYRSDAAIPETYTYKTQIVDNLNNSEIYTYNKKLLPLNILREGADHKNETINEYDPVTRLLLKTCNKIFNKATNEFMQKNENYQYDSSGSRDLVGYWDCQASRDNNNMPLDNEHKVTFTYEPTYHYTLTKEYKKDSATTIKEEYTPTSDNKAVQWKKIYQNGTLKSKTYYEYDVYGNVKEEKKFLDDGVTSVSTKYDYSDNQSERNGKFNGAYLTRKWADDVKNIDQVESNGPGSTVQETYKYDWYGNLVESIDAKNVSPTKYEVDKLNRVIKETHPDASYKSWIYTTSSSENSTIVTDEKGTKIKYNFDKLGNLESEQDLSSGEFLNQYTYDSEMKLKTENNRNSSPSYRSITYNYLSDGKLAEKETIDQSNAVIDKETYTYNNANENGSYTKVTKTVMGDANSPSIISVTYTDKSSRLVKQGNVHNGVEYLDTFKYDYVGNKISEKTARAYDEPEVYLNREYTTKFDYDYAGNVIKTTNIDGTFSTAEYDALGRLARTSDFKANLTGQDNYWTSYEYDSLGRLIKETVPFQNENGTLYSTIKKHYYDENGNLLCDMLSNSKPGEALTFSETRYGYDTRNMLTDVTKYENNSPENYTQYYYDPTGNKLRMYTGLSSSLYIRGLDDVSSDDESFSTNKYEYDRFNNLVKMTDPNGNTEIYSYDLNGNQLQKKDKNGSVINMTYDGNGRLLTKSVKNTENPSLNASYTYTYTLIGKKKEMSGGGTNTEYFYDDLGRLVKEVSSNEIQKEYTYDVANNRKSLVIKQNELVKTNTTYTYDNMNRLEKVYENGVLTATYQYDANGNRQSLTYSTGNKTTYMYNIANQLDSITNTKNGTILSSYIYQYYLDGNQASKTDNKGKTTSYKYDGLGRLTNEIPSDEPAVSYAYDDSNNRKTMTINGKSVTNYTYDKSNRLLAETTEENSELNIARYNYDNNGNTICKTTEKISPTIPDQTTEVNLSTGGEQETTDLTLNEYDGFNQLIKTSTGDVTAEYSYDGTGLRTSKNVNGTVTNQIWDGDQIALETDESGKIKNKYVRGINLIYGEDELANKKFYLFNGHGDVTQLTDTSGSVIKNYDYDAFGNEKNPDPSDTNVFRYSGEYFDKETGTIYLRARYYDPGIGRFITEDSVWSKRINLFNVTEDVQYTNLTGGIYRKSEKQQYVIDDPLSLNLYTYCYNNAVMYCDPDGHFAIQAVCAAIGGVAGWYFGDYVAKKLGYSSGWKYWAIRSGVTAGGAVIGWFAGAAIANIAIDFLVANSAVALQIPRWMLTGLGYYKALNNGVNFSTTAAQRMEQSGRFVPVNTLIDAIRNGTATKDPKGSRAIMYYINMVKNGVTYKLEVLYDRASNSIWHFMYTKK</sequence>
<keyword evidence="1" id="KW-0677">Repeat</keyword>
<dbReference type="PANTHER" id="PTHR32305:SF15">
    <property type="entry name" value="PROTEIN RHSA-RELATED"/>
    <property type="match status" value="1"/>
</dbReference>
<dbReference type="PATRIC" id="fig|1330534.3.peg.2324"/>
<dbReference type="InterPro" id="IPR006530">
    <property type="entry name" value="YD"/>
</dbReference>
<evidence type="ECO:0000256" key="1">
    <source>
        <dbReference type="ARBA" id="ARBA00022737"/>
    </source>
</evidence>
<feature type="transmembrane region" description="Helical" evidence="2">
    <location>
        <begin position="1674"/>
        <end position="1692"/>
    </location>
</feature>
<keyword evidence="2" id="KW-0472">Membrane</keyword>
<dbReference type="EMBL" id="ATAY01000038">
    <property type="protein sequence ID" value="EPR11512.1"/>
    <property type="molecule type" value="Genomic_DNA"/>
</dbReference>
<comment type="caution">
    <text evidence="4">The sequence shown here is derived from an EMBL/GenBank/DDBJ whole genome shotgun (WGS) entry which is preliminary data.</text>
</comment>
<name>U4R0F7_9FIRM</name>
<feature type="transmembrane region" description="Helical" evidence="2">
    <location>
        <begin position="1713"/>
        <end position="1734"/>
    </location>
</feature>
<dbReference type="NCBIfam" id="TIGR03696">
    <property type="entry name" value="Rhs_assc_core"/>
    <property type="match status" value="1"/>
</dbReference>
<feature type="domain" description="Teneurin-like YD-shell" evidence="3">
    <location>
        <begin position="1341"/>
        <end position="1641"/>
    </location>
</feature>
<keyword evidence="2" id="KW-1133">Transmembrane helix</keyword>
<dbReference type="InterPro" id="IPR056823">
    <property type="entry name" value="TEN-like_YD-shell"/>
</dbReference>
<dbReference type="InterPro" id="IPR050708">
    <property type="entry name" value="T6SS_VgrG/RHS"/>
</dbReference>
<evidence type="ECO:0000313" key="4">
    <source>
        <dbReference type="EMBL" id="EPR11512.1"/>
    </source>
</evidence>
<dbReference type="Proteomes" id="UP000016860">
    <property type="component" value="Unassembled WGS sequence"/>
</dbReference>
<dbReference type="InterPro" id="IPR022385">
    <property type="entry name" value="Rhs_assc_core"/>
</dbReference>
<evidence type="ECO:0000256" key="2">
    <source>
        <dbReference type="SAM" id="Phobius"/>
    </source>
</evidence>
<dbReference type="Gene3D" id="2.180.10.10">
    <property type="entry name" value="RHS repeat-associated core"/>
    <property type="match status" value="3"/>
</dbReference>
<reference evidence="4 5" key="1">
    <citation type="journal article" date="2013" name="Genome Announc.">
        <title>Draft Genome Sequence of the Cellulolytic Bacterium Clostridium papyrosolvens C7 (ATCC 700395).</title>
        <authorList>
            <person name="Zepeda V."/>
            <person name="Dassa B."/>
            <person name="Borovok I."/>
            <person name="Lamed R."/>
            <person name="Bayer E.A."/>
            <person name="Cate J.H."/>
        </authorList>
    </citation>
    <scope>NUCLEOTIDE SEQUENCE [LARGE SCALE GENOMIC DNA]</scope>
    <source>
        <strain evidence="4 5">C7</strain>
    </source>
</reference>
<protein>
    <recommendedName>
        <fullName evidence="3">Teneurin-like YD-shell domain-containing protein</fullName>
    </recommendedName>
</protein>
<gene>
    <name evidence="4" type="ORF">L323_11665</name>
</gene>
<dbReference type="RefSeq" id="WP_020815832.1">
    <property type="nucleotide sequence ID" value="NZ_ATAY01000038.1"/>
</dbReference>